<dbReference type="SUPFAM" id="SSF49503">
    <property type="entry name" value="Cupredoxins"/>
    <property type="match status" value="3"/>
</dbReference>
<feature type="domain" description="Plastocyanin-like" evidence="7">
    <location>
        <begin position="387"/>
        <end position="470"/>
    </location>
</feature>
<comment type="caution">
    <text evidence="9">The sequence shown here is derived from an EMBL/GenBank/DDBJ whole genome shotgun (WGS) entry which is preliminary data.</text>
</comment>
<dbReference type="InterPro" id="IPR011707">
    <property type="entry name" value="Cu-oxidase-like_N"/>
</dbReference>
<evidence type="ECO:0000256" key="5">
    <source>
        <dbReference type="SAM" id="SignalP"/>
    </source>
</evidence>
<dbReference type="GO" id="GO:0016491">
    <property type="term" value="F:oxidoreductase activity"/>
    <property type="evidence" value="ECO:0007669"/>
    <property type="project" value="UniProtKB-KW"/>
</dbReference>
<dbReference type="InterPro" id="IPR011706">
    <property type="entry name" value="Cu-oxidase_C"/>
</dbReference>
<dbReference type="EMBL" id="CAJOBH010003562">
    <property type="protein sequence ID" value="CAF3957147.1"/>
    <property type="molecule type" value="Genomic_DNA"/>
</dbReference>
<sequence>MFCSIYFLLLSLLVLTESLSGIINRREYNFTISYAGNSTSVLLINNRFPGPTIRASINDIVIVHIHNALQTMEEVTIHFHGILQRQTPQMDGVGFVTQMPIPNGRTFTYVFHAYPAGTHMYHSHAGLQAVTAVGALIVDDRSRPWQAAEIPSGPIVFCDHWEGVDRLAQEAGLLQSPFKWEGEPANLYMNGQRNFVLTLDPDQTYLLRLIGATSLSTIVFGINQHPMTVVEVDGKLVIPKPNMTSIEIASGQRYAVLIKTKRQHIGVFAMQASIRWRIAAVNSSSIGILRYGLQSSISSKMSSLELPALLNETELFLFAFNERYQTLLESERMPQGHQGRADNEIILRTSQEYTADGKGIRWLTNNATLDMLRLKNLTIPLLMDLYNGNEQNLPHDVVYTLEHNQVVDIVIQNTVALNGVCESHPMHMHGHQFWIHSYGTGMYDSVKHIEPNRHDPVLRDSIMVYASSYAYYSPNRNISNHRKPCGWTKIRMIANNPAAFSFLFQKLNGHHHLEPYDDIQRLADDSGGSSEDSCYGSNDLFRSSSSAHAIACPLLTAQHRSSNLSSTSIDYAVPTQRHQSISNVVDDNNIQQQ</sequence>
<dbReference type="EMBL" id="CAJNOV010010688">
    <property type="protein sequence ID" value="CAF1417042.1"/>
    <property type="molecule type" value="Genomic_DNA"/>
</dbReference>
<dbReference type="InterPro" id="IPR045087">
    <property type="entry name" value="Cu-oxidase_fam"/>
</dbReference>
<keyword evidence="4" id="KW-0186">Copper</keyword>
<keyword evidence="5" id="KW-0732">Signal</keyword>
<keyword evidence="3" id="KW-0560">Oxidoreductase</keyword>
<comment type="similarity">
    <text evidence="1">Belongs to the multicopper oxidase family.</text>
</comment>
<evidence type="ECO:0000313" key="10">
    <source>
        <dbReference type="EMBL" id="CAF3957147.1"/>
    </source>
</evidence>
<evidence type="ECO:0000256" key="1">
    <source>
        <dbReference type="ARBA" id="ARBA00010609"/>
    </source>
</evidence>
<protein>
    <submittedName>
        <fullName evidence="9">Uncharacterized protein</fullName>
    </submittedName>
</protein>
<feature type="signal peptide" evidence="5">
    <location>
        <begin position="1"/>
        <end position="18"/>
    </location>
</feature>
<evidence type="ECO:0000256" key="4">
    <source>
        <dbReference type="ARBA" id="ARBA00023008"/>
    </source>
</evidence>
<name>A0A815M3M3_9BILA</name>
<evidence type="ECO:0000259" key="6">
    <source>
        <dbReference type="Pfam" id="PF00394"/>
    </source>
</evidence>
<dbReference type="Proteomes" id="UP000663855">
    <property type="component" value="Unassembled WGS sequence"/>
</dbReference>
<accession>A0A815M3M3</accession>
<dbReference type="InterPro" id="IPR001117">
    <property type="entry name" value="Cu-oxidase_2nd"/>
</dbReference>
<evidence type="ECO:0000259" key="7">
    <source>
        <dbReference type="Pfam" id="PF07731"/>
    </source>
</evidence>
<dbReference type="Gene3D" id="2.60.40.420">
    <property type="entry name" value="Cupredoxins - blue copper proteins"/>
    <property type="match status" value="3"/>
</dbReference>
<dbReference type="Pfam" id="PF07731">
    <property type="entry name" value="Cu-oxidase_2"/>
    <property type="match status" value="1"/>
</dbReference>
<dbReference type="Pfam" id="PF00394">
    <property type="entry name" value="Cu-oxidase"/>
    <property type="match status" value="1"/>
</dbReference>
<keyword evidence="2" id="KW-0479">Metal-binding</keyword>
<reference evidence="9" key="1">
    <citation type="submission" date="2021-02" db="EMBL/GenBank/DDBJ databases">
        <authorList>
            <person name="Nowell W R."/>
        </authorList>
    </citation>
    <scope>NUCLEOTIDE SEQUENCE</scope>
</reference>
<dbReference type="Pfam" id="PF07732">
    <property type="entry name" value="Cu-oxidase_3"/>
    <property type="match status" value="1"/>
</dbReference>
<dbReference type="GO" id="GO:0005507">
    <property type="term" value="F:copper ion binding"/>
    <property type="evidence" value="ECO:0007669"/>
    <property type="project" value="InterPro"/>
</dbReference>
<organism evidence="9 11">
    <name type="scientific">Rotaria magnacalcarata</name>
    <dbReference type="NCBI Taxonomy" id="392030"/>
    <lineage>
        <taxon>Eukaryota</taxon>
        <taxon>Metazoa</taxon>
        <taxon>Spiralia</taxon>
        <taxon>Gnathifera</taxon>
        <taxon>Rotifera</taxon>
        <taxon>Eurotatoria</taxon>
        <taxon>Bdelloidea</taxon>
        <taxon>Philodinida</taxon>
        <taxon>Philodinidae</taxon>
        <taxon>Rotaria</taxon>
    </lineage>
</organism>
<feature type="domain" description="Plastocyanin-like" evidence="6">
    <location>
        <begin position="154"/>
        <end position="292"/>
    </location>
</feature>
<feature type="chain" id="PRO_5036228273" evidence="5">
    <location>
        <begin position="19"/>
        <end position="593"/>
    </location>
</feature>
<evidence type="ECO:0000313" key="11">
    <source>
        <dbReference type="Proteomes" id="UP000663855"/>
    </source>
</evidence>
<dbReference type="Proteomes" id="UP000681967">
    <property type="component" value="Unassembled WGS sequence"/>
</dbReference>
<dbReference type="PANTHER" id="PTHR11709">
    <property type="entry name" value="MULTI-COPPER OXIDASE"/>
    <property type="match status" value="1"/>
</dbReference>
<gene>
    <name evidence="10" type="ORF">BYL167_LOCUS11343</name>
    <name evidence="9" type="ORF">CJN711_LOCUS22804</name>
</gene>
<feature type="domain" description="Plastocyanin-like" evidence="8">
    <location>
        <begin position="32"/>
        <end position="142"/>
    </location>
</feature>
<proteinExistence type="inferred from homology"/>
<evidence type="ECO:0000256" key="3">
    <source>
        <dbReference type="ARBA" id="ARBA00023002"/>
    </source>
</evidence>
<dbReference type="InterPro" id="IPR008972">
    <property type="entry name" value="Cupredoxin"/>
</dbReference>
<evidence type="ECO:0000256" key="2">
    <source>
        <dbReference type="ARBA" id="ARBA00022723"/>
    </source>
</evidence>
<dbReference type="AlphaFoldDB" id="A0A815M3M3"/>
<evidence type="ECO:0000259" key="8">
    <source>
        <dbReference type="Pfam" id="PF07732"/>
    </source>
</evidence>
<dbReference type="PANTHER" id="PTHR11709:SF394">
    <property type="entry name" value="FI03373P-RELATED"/>
    <property type="match status" value="1"/>
</dbReference>
<evidence type="ECO:0000313" key="9">
    <source>
        <dbReference type="EMBL" id="CAF1417042.1"/>
    </source>
</evidence>